<reference evidence="2" key="1">
    <citation type="submission" date="2020-08" db="EMBL/GenBank/DDBJ databases">
        <title>Multicomponent nature underlies the extraordinary mechanical properties of spider dragline silk.</title>
        <authorList>
            <person name="Kono N."/>
            <person name="Nakamura H."/>
            <person name="Mori M."/>
            <person name="Yoshida Y."/>
            <person name="Ohtoshi R."/>
            <person name="Malay A.D."/>
            <person name="Moran D.A.P."/>
            <person name="Tomita M."/>
            <person name="Numata K."/>
            <person name="Arakawa K."/>
        </authorList>
    </citation>
    <scope>NUCLEOTIDE SEQUENCE</scope>
</reference>
<accession>A0A8X6NJ48</accession>
<proteinExistence type="predicted"/>
<gene>
    <name evidence="2" type="ORF">NPIL_250071</name>
</gene>
<feature type="region of interest" description="Disordered" evidence="1">
    <location>
        <begin position="1"/>
        <end position="34"/>
    </location>
</feature>
<dbReference type="EMBL" id="BMAW01009785">
    <property type="protein sequence ID" value="GFT15578.1"/>
    <property type="molecule type" value="Genomic_DNA"/>
</dbReference>
<keyword evidence="3" id="KW-1185">Reference proteome</keyword>
<name>A0A8X6NJ48_NEPPI</name>
<protein>
    <submittedName>
        <fullName evidence="2">Uncharacterized protein</fullName>
    </submittedName>
</protein>
<feature type="compositionally biased region" description="Basic and acidic residues" evidence="1">
    <location>
        <begin position="1"/>
        <end position="11"/>
    </location>
</feature>
<evidence type="ECO:0000313" key="3">
    <source>
        <dbReference type="Proteomes" id="UP000887013"/>
    </source>
</evidence>
<sequence>MADHKIQKKDPNTSPVTQNKLEKDESGRNSSLILEGEKTPILPLILIHPRTGGMYPILHPGNPFCSPTWTSHFPALSSSFSSDPRS</sequence>
<comment type="caution">
    <text evidence="2">The sequence shown here is derived from an EMBL/GenBank/DDBJ whole genome shotgun (WGS) entry which is preliminary data.</text>
</comment>
<evidence type="ECO:0000256" key="1">
    <source>
        <dbReference type="SAM" id="MobiDB-lite"/>
    </source>
</evidence>
<evidence type="ECO:0000313" key="2">
    <source>
        <dbReference type="EMBL" id="GFT15578.1"/>
    </source>
</evidence>
<dbReference type="AlphaFoldDB" id="A0A8X6NJ48"/>
<organism evidence="2 3">
    <name type="scientific">Nephila pilipes</name>
    <name type="common">Giant wood spider</name>
    <name type="synonym">Nephila maculata</name>
    <dbReference type="NCBI Taxonomy" id="299642"/>
    <lineage>
        <taxon>Eukaryota</taxon>
        <taxon>Metazoa</taxon>
        <taxon>Ecdysozoa</taxon>
        <taxon>Arthropoda</taxon>
        <taxon>Chelicerata</taxon>
        <taxon>Arachnida</taxon>
        <taxon>Araneae</taxon>
        <taxon>Araneomorphae</taxon>
        <taxon>Entelegynae</taxon>
        <taxon>Araneoidea</taxon>
        <taxon>Nephilidae</taxon>
        <taxon>Nephila</taxon>
    </lineage>
</organism>
<dbReference type="Proteomes" id="UP000887013">
    <property type="component" value="Unassembled WGS sequence"/>
</dbReference>